<protein>
    <submittedName>
        <fullName evidence="2">Uncharacterized protein</fullName>
    </submittedName>
</protein>
<dbReference type="EMBL" id="FQYU01000006">
    <property type="protein sequence ID" value="SHJ61247.1"/>
    <property type="molecule type" value="Genomic_DNA"/>
</dbReference>
<sequence>MNKTTILAIKACKKIYQSIFNGPSMSKPDCEQDADRASDLIYKALTKDGPCMIARFGAFELTTVVNYLGVKKQDRNILKFIKGRSIQWWWNKKTLFHMQNNAGFFPPTEEKIAQFCELMLADMKGVDILGSWVANEQYVVGQMKARLVHLRLLEPFYATKPWTRALQGKKVLVVHPFTETIARQYERRKQLFANPDVLPEFASLGLIKAVQTLGKGDDAFADWFAALEWMKDEIDKHDYDICLIGCGAYGFPLAAHVKRQGKKAVHIGGALQLLFGIKGKRWEDPRYGVRQWGIPEGFYTDLMNEYWVRPGEKERPKTADQVEGACYW</sequence>
<evidence type="ECO:0000313" key="3">
    <source>
        <dbReference type="Proteomes" id="UP000184543"/>
    </source>
</evidence>
<accession>A0A1M6KQN3</accession>
<dbReference type="OrthoDB" id="9795420at2"/>
<dbReference type="STRING" id="192903.SAMN04488513_106160"/>
<organism evidence="2 3">
    <name type="scientific">Pseudozobellia thermophila</name>
    <dbReference type="NCBI Taxonomy" id="192903"/>
    <lineage>
        <taxon>Bacteria</taxon>
        <taxon>Pseudomonadati</taxon>
        <taxon>Bacteroidota</taxon>
        <taxon>Flavobacteriia</taxon>
        <taxon>Flavobacteriales</taxon>
        <taxon>Flavobacteriaceae</taxon>
        <taxon>Pseudozobellia</taxon>
    </lineage>
</organism>
<proteinExistence type="predicted"/>
<dbReference type="AlphaFoldDB" id="A0A1M6KQN3"/>
<evidence type="ECO:0000313" key="2">
    <source>
        <dbReference type="EMBL" id="SHJ61247.1"/>
    </source>
</evidence>
<dbReference type="GO" id="GO:0003677">
    <property type="term" value="F:DNA binding"/>
    <property type="evidence" value="ECO:0007669"/>
    <property type="project" value="UniProtKB-KW"/>
</dbReference>
<keyword evidence="1" id="KW-0238">DNA-binding</keyword>
<reference evidence="3" key="1">
    <citation type="submission" date="2016-11" db="EMBL/GenBank/DDBJ databases">
        <authorList>
            <person name="Varghese N."/>
            <person name="Submissions S."/>
        </authorList>
    </citation>
    <scope>NUCLEOTIDE SEQUENCE [LARGE SCALE GENOMIC DNA]</scope>
    <source>
        <strain evidence="3">DSM 19858</strain>
    </source>
</reference>
<evidence type="ECO:0000256" key="1">
    <source>
        <dbReference type="ARBA" id="ARBA00023125"/>
    </source>
</evidence>
<keyword evidence="3" id="KW-1185">Reference proteome</keyword>
<dbReference type="Proteomes" id="UP000184543">
    <property type="component" value="Unassembled WGS sequence"/>
</dbReference>
<dbReference type="SUPFAM" id="SSF47729">
    <property type="entry name" value="IHF-like DNA-binding proteins"/>
    <property type="match status" value="1"/>
</dbReference>
<name>A0A1M6KQN3_9FLAO</name>
<dbReference type="InterPro" id="IPR010992">
    <property type="entry name" value="IHF-like_DNA-bd_dom_sf"/>
</dbReference>
<gene>
    <name evidence="2" type="ORF">SAMN04488513_106160</name>
</gene>